<dbReference type="EMBL" id="NMUH01005337">
    <property type="protein sequence ID" value="MQM12502.1"/>
    <property type="molecule type" value="Genomic_DNA"/>
</dbReference>
<evidence type="ECO:0000313" key="2">
    <source>
        <dbReference type="Proteomes" id="UP000652761"/>
    </source>
</evidence>
<comment type="caution">
    <text evidence="1">The sequence shown here is derived from an EMBL/GenBank/DDBJ whole genome shotgun (WGS) entry which is preliminary data.</text>
</comment>
<organism evidence="1 2">
    <name type="scientific">Colocasia esculenta</name>
    <name type="common">Wild taro</name>
    <name type="synonym">Arum esculentum</name>
    <dbReference type="NCBI Taxonomy" id="4460"/>
    <lineage>
        <taxon>Eukaryota</taxon>
        <taxon>Viridiplantae</taxon>
        <taxon>Streptophyta</taxon>
        <taxon>Embryophyta</taxon>
        <taxon>Tracheophyta</taxon>
        <taxon>Spermatophyta</taxon>
        <taxon>Magnoliopsida</taxon>
        <taxon>Liliopsida</taxon>
        <taxon>Araceae</taxon>
        <taxon>Aroideae</taxon>
        <taxon>Colocasieae</taxon>
        <taxon>Colocasia</taxon>
    </lineage>
</organism>
<gene>
    <name evidence="1" type="ORF">Taro_045419</name>
</gene>
<evidence type="ECO:0000313" key="1">
    <source>
        <dbReference type="EMBL" id="MQM12502.1"/>
    </source>
</evidence>
<dbReference type="AlphaFoldDB" id="A0A843WPE6"/>
<name>A0A843WPE6_COLES</name>
<protein>
    <submittedName>
        <fullName evidence="1">Uncharacterized protein</fullName>
    </submittedName>
</protein>
<reference evidence="1" key="1">
    <citation type="submission" date="2017-07" db="EMBL/GenBank/DDBJ databases">
        <title>Taro Niue Genome Assembly and Annotation.</title>
        <authorList>
            <person name="Atibalentja N."/>
            <person name="Keating K."/>
            <person name="Fields C.J."/>
        </authorList>
    </citation>
    <scope>NUCLEOTIDE SEQUENCE</scope>
    <source>
        <strain evidence="1">Niue_2</strain>
        <tissue evidence="1">Leaf</tissue>
    </source>
</reference>
<proteinExistence type="predicted"/>
<sequence>MCEKIQQHLPLLIAKEGRSRYSSTMMETAPKRGVSRIRHHPNGTLYQFPRLAYEGIDKHRDQNKCVPTRELMSTETKNSPVDDPTMFESRNSGIDIILSNSRSHRVSFPGELAAGCSACMSRQQTVRPA</sequence>
<keyword evidence="2" id="KW-1185">Reference proteome</keyword>
<dbReference type="Proteomes" id="UP000652761">
    <property type="component" value="Unassembled WGS sequence"/>
</dbReference>
<accession>A0A843WPE6</accession>